<evidence type="ECO:0000313" key="2">
    <source>
        <dbReference type="Proteomes" id="UP000008332"/>
    </source>
</evidence>
<name>Q222A8_ALBFT</name>
<proteinExistence type="predicted"/>
<evidence type="ECO:0000313" key="1">
    <source>
        <dbReference type="EMBL" id="ABD68145.1"/>
    </source>
</evidence>
<dbReference type="Proteomes" id="UP000008332">
    <property type="component" value="Chromosome"/>
</dbReference>
<gene>
    <name evidence="1" type="ordered locus">Rfer_0391</name>
</gene>
<dbReference type="PANTHER" id="PTHR43883">
    <property type="entry name" value="SLR0207 PROTEIN"/>
    <property type="match status" value="1"/>
</dbReference>
<protein>
    <recommendedName>
        <fullName evidence="3">Aminoglycoside phosphotransferase domain-containing protein</fullName>
    </recommendedName>
</protein>
<dbReference type="eggNOG" id="COG2187">
    <property type="taxonomic scope" value="Bacteria"/>
</dbReference>
<reference evidence="2" key="1">
    <citation type="submission" date="2006-02" db="EMBL/GenBank/DDBJ databases">
        <title>Complete sequence of chromosome of Rhodoferax ferrireducens DSM 15236.</title>
        <authorList>
            <person name="Copeland A."/>
            <person name="Lucas S."/>
            <person name="Lapidus A."/>
            <person name="Barry K."/>
            <person name="Detter J.C."/>
            <person name="Glavina del Rio T."/>
            <person name="Hammon N."/>
            <person name="Israni S."/>
            <person name="Pitluck S."/>
            <person name="Brettin T."/>
            <person name="Bruce D."/>
            <person name="Han C."/>
            <person name="Tapia R."/>
            <person name="Gilna P."/>
            <person name="Kiss H."/>
            <person name="Schmutz J."/>
            <person name="Larimer F."/>
            <person name="Land M."/>
            <person name="Kyrpides N."/>
            <person name="Ivanova N."/>
            <person name="Richardson P."/>
        </authorList>
    </citation>
    <scope>NUCLEOTIDE SEQUENCE [LARGE SCALE GENOMIC DNA]</scope>
    <source>
        <strain evidence="2">ATCC BAA-621 / DSM 15236 / T118</strain>
    </source>
</reference>
<evidence type="ECO:0008006" key="3">
    <source>
        <dbReference type="Google" id="ProtNLM"/>
    </source>
</evidence>
<sequence length="345" mass="38920">MPDIEAKLKFLRSPASYGSLGQQVELIETHMSWVFVLEQRVFKLKKPVCFPFLDFSTLQAREFYCREEVRLNARLAPGVYLGVVALQWQDGAFALVPEAQWPAPGETVDWLVVMRRLPRQRMLSELIARHSVARSDIDALLALLGAFYRAAPAAPVSANDYVSRLRHEQALNREVLLRPQFVLQDVRLAIERLDAALAQCTDLLRARASRRHVLDGHGDLRPDHVCLLDPPVVIDCLEFNPQLRQVDPFDEVAYLGLECDLAGAPWIGSQLVAGIADALGDHPGPSLMHFYTAYRAMLRARLAMAHLLDPRPRSPERWPAQSERYIAHALVALDAFNQTMHLQTP</sequence>
<dbReference type="PANTHER" id="PTHR43883:SF1">
    <property type="entry name" value="GLUCONOKINASE"/>
    <property type="match status" value="1"/>
</dbReference>
<dbReference type="InterPro" id="IPR052732">
    <property type="entry name" value="Cell-binding_unc_protein"/>
</dbReference>
<dbReference type="AlphaFoldDB" id="Q222A8"/>
<dbReference type="STRING" id="338969.Rfer_0391"/>
<dbReference type="KEGG" id="rfr:Rfer_0391"/>
<dbReference type="HOGENOM" id="CLU_026771_0_0_4"/>
<accession>Q222A8</accession>
<dbReference type="SUPFAM" id="SSF56112">
    <property type="entry name" value="Protein kinase-like (PK-like)"/>
    <property type="match status" value="1"/>
</dbReference>
<keyword evidence="2" id="KW-1185">Reference proteome</keyword>
<dbReference type="RefSeq" id="WP_011462718.1">
    <property type="nucleotide sequence ID" value="NC_007908.1"/>
</dbReference>
<dbReference type="EMBL" id="CP000267">
    <property type="protein sequence ID" value="ABD68145.1"/>
    <property type="molecule type" value="Genomic_DNA"/>
</dbReference>
<dbReference type="InterPro" id="IPR011009">
    <property type="entry name" value="Kinase-like_dom_sf"/>
</dbReference>
<organism evidence="1 2">
    <name type="scientific">Albidiferax ferrireducens (strain ATCC BAA-621 / DSM 15236 / T118)</name>
    <name type="common">Rhodoferax ferrireducens</name>
    <dbReference type="NCBI Taxonomy" id="338969"/>
    <lineage>
        <taxon>Bacteria</taxon>
        <taxon>Pseudomonadati</taxon>
        <taxon>Pseudomonadota</taxon>
        <taxon>Betaproteobacteria</taxon>
        <taxon>Burkholderiales</taxon>
        <taxon>Comamonadaceae</taxon>
        <taxon>Rhodoferax</taxon>
    </lineage>
</organism>